<dbReference type="PANTHER" id="PTHR44119">
    <property type="entry name" value="MAGNESIUM-CHELATASE SUBUNIT CHLH, CHLOROPLASTIC"/>
    <property type="match status" value="1"/>
</dbReference>
<dbReference type="Pfam" id="PF02514">
    <property type="entry name" value="CobN-Mg_chel"/>
    <property type="match status" value="1"/>
</dbReference>
<dbReference type="Proteomes" id="UP000317158">
    <property type="component" value="Unassembled WGS sequence"/>
</dbReference>
<evidence type="ECO:0000313" key="3">
    <source>
        <dbReference type="Proteomes" id="UP000317158"/>
    </source>
</evidence>
<gene>
    <name evidence="2" type="ORF">EF806_06000</name>
</gene>
<evidence type="ECO:0000259" key="1">
    <source>
        <dbReference type="Pfam" id="PF02514"/>
    </source>
</evidence>
<dbReference type="PANTHER" id="PTHR44119:SF4">
    <property type="entry name" value="AEROBIC COBALTOCHELATASE SUBUNIT COBN"/>
    <property type="match status" value="1"/>
</dbReference>
<evidence type="ECO:0000313" key="2">
    <source>
        <dbReference type="EMBL" id="RZN63973.1"/>
    </source>
</evidence>
<comment type="caution">
    <text evidence="2">The sequence shown here is derived from an EMBL/GenBank/DDBJ whole genome shotgun (WGS) entry which is preliminary data.</text>
</comment>
<sequence length="136" mass="15312">MIGSWGDPPGEIMTHEQNILIPGVDLGNVFIGMQPTLGIHENPEEALKAYHDKSTAPIHQYLAFYKWIEEEFDAVIHFGTHGTLEFREGKEVGMSKDCFPDVLIGEMPNIYVYMVDNTSEATIAKRRSYALMISHA</sequence>
<reference evidence="2 3" key="1">
    <citation type="journal article" date="2019" name="Nat. Microbiol.">
        <title>Wide diversity of methane and short-chain alkane metabolisms in uncultured archaea.</title>
        <authorList>
            <person name="Borrel G."/>
            <person name="Adam P.S."/>
            <person name="McKay L.J."/>
            <person name="Chen L.X."/>
            <person name="Sierra-Garcia I.N."/>
            <person name="Sieber C.M."/>
            <person name="Letourneur Q."/>
            <person name="Ghozlane A."/>
            <person name="Andersen G.L."/>
            <person name="Li W.J."/>
            <person name="Hallam S.J."/>
            <person name="Muyzer G."/>
            <person name="de Oliveira V.M."/>
            <person name="Inskeep W.P."/>
            <person name="Banfield J.F."/>
            <person name="Gribaldo S."/>
        </authorList>
    </citation>
    <scope>NUCLEOTIDE SEQUENCE [LARGE SCALE GENOMIC DNA]</scope>
    <source>
        <strain evidence="2">NM1a</strain>
    </source>
</reference>
<dbReference type="EMBL" id="RXIF01000011">
    <property type="protein sequence ID" value="RZN63973.1"/>
    <property type="molecule type" value="Genomic_DNA"/>
</dbReference>
<feature type="domain" description="CobN/magnesium chelatase" evidence="1">
    <location>
        <begin position="2"/>
        <end position="135"/>
    </location>
</feature>
<protein>
    <recommendedName>
        <fullName evidence="1">CobN/magnesium chelatase domain-containing protein</fullName>
    </recommendedName>
</protein>
<name>A0A520KR07_METT2</name>
<organism evidence="2 3">
    <name type="scientific">Methanoliparum thermophilum</name>
    <dbReference type="NCBI Taxonomy" id="2491083"/>
    <lineage>
        <taxon>Archaea</taxon>
        <taxon>Methanobacteriati</taxon>
        <taxon>Methanobacteriota</taxon>
        <taxon>Candidatus Methanoliparia</taxon>
        <taxon>Candidatus Methanoliparales</taxon>
        <taxon>Candidatus Methanoliparaceae</taxon>
        <taxon>Candidatus Methanoliparum</taxon>
    </lineage>
</organism>
<accession>A0A520KR07</accession>
<dbReference type="InterPro" id="IPR003672">
    <property type="entry name" value="CobN/Mg_chltase"/>
</dbReference>
<proteinExistence type="predicted"/>
<dbReference type="AlphaFoldDB" id="A0A520KR07"/>